<sequence>MHPLPGGKLARGRPSWAGWGLAPAERDTPCAEPHLPGPCLGCQELARTRGSQRTCLGGHLPRAHGRPSPGGHLPRGHGGPSPGGHLPRGHGGPAPGGHLPREPDPV</sequence>
<proteinExistence type="predicted"/>
<evidence type="ECO:0000256" key="1">
    <source>
        <dbReference type="SAM" id="MobiDB-lite"/>
    </source>
</evidence>
<keyword evidence="3" id="KW-1185">Reference proteome</keyword>
<evidence type="ECO:0000313" key="2">
    <source>
        <dbReference type="EMBL" id="CAD7673910.1"/>
    </source>
</evidence>
<comment type="caution">
    <text evidence="2">The sequence shown here is derived from an EMBL/GenBank/DDBJ whole genome shotgun (WGS) entry which is preliminary data.</text>
</comment>
<dbReference type="AlphaFoldDB" id="A0A811Y8K0"/>
<dbReference type="EMBL" id="CAJHUB010000672">
    <property type="protein sequence ID" value="CAD7673910.1"/>
    <property type="molecule type" value="Genomic_DNA"/>
</dbReference>
<reference evidence="2" key="1">
    <citation type="submission" date="2020-12" db="EMBL/GenBank/DDBJ databases">
        <authorList>
            <consortium name="Molecular Ecology Group"/>
        </authorList>
    </citation>
    <scope>NUCLEOTIDE SEQUENCE</scope>
    <source>
        <strain evidence="2">TBG_1078</strain>
    </source>
</reference>
<evidence type="ECO:0000313" key="3">
    <source>
        <dbReference type="Proteomes" id="UP000645828"/>
    </source>
</evidence>
<accession>A0A811Y8K0</accession>
<feature type="region of interest" description="Disordered" evidence="1">
    <location>
        <begin position="1"/>
        <end position="30"/>
    </location>
</feature>
<gene>
    <name evidence="2" type="ORF">NYPRO_LOCUS6705</name>
</gene>
<dbReference type="Proteomes" id="UP000645828">
    <property type="component" value="Unassembled WGS sequence"/>
</dbReference>
<protein>
    <submittedName>
        <fullName evidence="2">(raccoon dog) hypothetical protein</fullName>
    </submittedName>
</protein>
<name>A0A811Y8K0_NYCPR</name>
<feature type="region of interest" description="Disordered" evidence="1">
    <location>
        <begin position="53"/>
        <end position="106"/>
    </location>
</feature>
<organism evidence="2 3">
    <name type="scientific">Nyctereutes procyonoides</name>
    <name type="common">Raccoon dog</name>
    <name type="synonym">Canis procyonoides</name>
    <dbReference type="NCBI Taxonomy" id="34880"/>
    <lineage>
        <taxon>Eukaryota</taxon>
        <taxon>Metazoa</taxon>
        <taxon>Chordata</taxon>
        <taxon>Craniata</taxon>
        <taxon>Vertebrata</taxon>
        <taxon>Euteleostomi</taxon>
        <taxon>Mammalia</taxon>
        <taxon>Eutheria</taxon>
        <taxon>Laurasiatheria</taxon>
        <taxon>Carnivora</taxon>
        <taxon>Caniformia</taxon>
        <taxon>Canidae</taxon>
        <taxon>Nyctereutes</taxon>
    </lineage>
</organism>